<evidence type="ECO:0000259" key="2">
    <source>
        <dbReference type="Pfam" id="PF10979"/>
    </source>
</evidence>
<dbReference type="Pfam" id="PF23771">
    <property type="entry name" value="DUF7168"/>
    <property type="match status" value="1"/>
</dbReference>
<dbReference type="Pfam" id="PF10979">
    <property type="entry name" value="DUF2786"/>
    <property type="match status" value="1"/>
</dbReference>
<evidence type="ECO:0000313" key="5">
    <source>
        <dbReference type="Proteomes" id="UP000815677"/>
    </source>
</evidence>
<feature type="compositionally biased region" description="Basic and acidic residues" evidence="1">
    <location>
        <begin position="264"/>
        <end position="282"/>
    </location>
</feature>
<keyword evidence="5" id="KW-1185">Reference proteome</keyword>
<evidence type="ECO:0000259" key="3">
    <source>
        <dbReference type="Pfam" id="PF23771"/>
    </source>
</evidence>
<sequence>MKRMPKNSNDDSDSESDAERHDESECDEYLPDSEKRKIRTPTTKAEIVVRATDTPEDKADAQRRIDNLDHAVVGKIRKILALAAHSGTNEEEARQALEMANTLLERHNVTQADMLAHETNAEKFERAGQSTVWIRHVEVPLDLNERPNKIKMETWTRILAMAMGSFFDCQHFSEACDSYDDDEELEYARIKWTFYGLAEQTVTAAHAFEMCYNLIVVWALKPEVGTGVHHRNSYCTGIARGLYDMAKTEKERDMKRAAKREAELVKAREEEEAEEERRRLERLQGPPATLELDGFEVTLFKKASVEEVPDMDATKPTTADDPNSQDKDKNKDDDENEAQPAQYQTMTPPPLPRPHQPCSKKKRASPPGNR</sequence>
<proteinExistence type="predicted"/>
<feature type="region of interest" description="Disordered" evidence="1">
    <location>
        <begin position="1"/>
        <end position="41"/>
    </location>
</feature>
<organism evidence="4 5">
    <name type="scientific">Mycena chlorophos</name>
    <name type="common">Agaric fungus</name>
    <name type="synonym">Agaricus chlorophos</name>
    <dbReference type="NCBI Taxonomy" id="658473"/>
    <lineage>
        <taxon>Eukaryota</taxon>
        <taxon>Fungi</taxon>
        <taxon>Dikarya</taxon>
        <taxon>Basidiomycota</taxon>
        <taxon>Agaricomycotina</taxon>
        <taxon>Agaricomycetes</taxon>
        <taxon>Agaricomycetidae</taxon>
        <taxon>Agaricales</taxon>
        <taxon>Marasmiineae</taxon>
        <taxon>Mycenaceae</taxon>
        <taxon>Mycena</taxon>
    </lineage>
</organism>
<evidence type="ECO:0000256" key="1">
    <source>
        <dbReference type="SAM" id="MobiDB-lite"/>
    </source>
</evidence>
<evidence type="ECO:0000313" key="4">
    <source>
        <dbReference type="EMBL" id="GAT49488.1"/>
    </source>
</evidence>
<dbReference type="InterPro" id="IPR024498">
    <property type="entry name" value="DUF2786"/>
</dbReference>
<dbReference type="EMBL" id="DF845521">
    <property type="protein sequence ID" value="GAT49488.1"/>
    <property type="molecule type" value="Genomic_DNA"/>
</dbReference>
<dbReference type="Proteomes" id="UP000815677">
    <property type="component" value="Unassembled WGS sequence"/>
</dbReference>
<dbReference type="InterPro" id="IPR055592">
    <property type="entry name" value="DUF7168"/>
</dbReference>
<name>A0ABQ0LEH1_MYCCL</name>
<feature type="domain" description="DUF2786" evidence="2">
    <location>
        <begin position="72"/>
        <end position="111"/>
    </location>
</feature>
<feature type="region of interest" description="Disordered" evidence="1">
    <location>
        <begin position="307"/>
        <end position="370"/>
    </location>
</feature>
<reference evidence="4" key="1">
    <citation type="submission" date="2014-09" db="EMBL/GenBank/DDBJ databases">
        <title>Genome sequence of the luminous mushroom Mycena chlorophos for searching fungal bioluminescence genes.</title>
        <authorList>
            <person name="Tanaka Y."/>
            <person name="Kasuga D."/>
            <person name="Oba Y."/>
            <person name="Hase S."/>
            <person name="Sato K."/>
            <person name="Oba Y."/>
            <person name="Sakakibara Y."/>
        </authorList>
    </citation>
    <scope>NUCLEOTIDE SEQUENCE</scope>
</reference>
<protein>
    <recommendedName>
        <fullName evidence="6">DUF2786 domain-containing protein</fullName>
    </recommendedName>
</protein>
<evidence type="ECO:0008006" key="6">
    <source>
        <dbReference type="Google" id="ProtNLM"/>
    </source>
</evidence>
<accession>A0ABQ0LEH1</accession>
<gene>
    <name evidence="4" type="ORF">MCHLO_06799</name>
</gene>
<feature type="domain" description="DUF7168" evidence="3">
    <location>
        <begin position="149"/>
        <end position="276"/>
    </location>
</feature>
<feature type="region of interest" description="Disordered" evidence="1">
    <location>
        <begin position="264"/>
        <end position="287"/>
    </location>
</feature>